<organism evidence="14 15">
    <name type="scientific">Heracleum sosnowskyi</name>
    <dbReference type="NCBI Taxonomy" id="360622"/>
    <lineage>
        <taxon>Eukaryota</taxon>
        <taxon>Viridiplantae</taxon>
        <taxon>Streptophyta</taxon>
        <taxon>Embryophyta</taxon>
        <taxon>Tracheophyta</taxon>
        <taxon>Spermatophyta</taxon>
        <taxon>Magnoliopsida</taxon>
        <taxon>eudicotyledons</taxon>
        <taxon>Gunneridae</taxon>
        <taxon>Pentapetalae</taxon>
        <taxon>asterids</taxon>
        <taxon>campanulids</taxon>
        <taxon>Apiales</taxon>
        <taxon>Apiaceae</taxon>
        <taxon>Apioideae</taxon>
        <taxon>apioid superclade</taxon>
        <taxon>Tordylieae</taxon>
        <taxon>Tordyliinae</taxon>
        <taxon>Heracleum</taxon>
    </lineage>
</organism>
<evidence type="ECO:0000313" key="15">
    <source>
        <dbReference type="Proteomes" id="UP001237642"/>
    </source>
</evidence>
<evidence type="ECO:0000256" key="11">
    <source>
        <dbReference type="ARBA" id="ARBA00023253"/>
    </source>
</evidence>
<evidence type="ECO:0000256" key="1">
    <source>
        <dbReference type="ARBA" id="ARBA00004606"/>
    </source>
</evidence>
<comment type="pathway">
    <text evidence="2">Glycan metabolism.</text>
</comment>
<keyword evidence="10" id="KW-0325">Glycoprotein</keyword>
<evidence type="ECO:0000256" key="6">
    <source>
        <dbReference type="ARBA" id="ARBA00022692"/>
    </source>
</evidence>
<dbReference type="GO" id="GO:0016757">
    <property type="term" value="F:glycosyltransferase activity"/>
    <property type="evidence" value="ECO:0007669"/>
    <property type="project" value="UniProtKB-KW"/>
</dbReference>
<keyword evidence="9" id="KW-0472">Membrane</keyword>
<evidence type="ECO:0000256" key="5">
    <source>
        <dbReference type="ARBA" id="ARBA00022679"/>
    </source>
</evidence>
<evidence type="ECO:0000313" key="14">
    <source>
        <dbReference type="EMBL" id="KAK1377965.1"/>
    </source>
</evidence>
<evidence type="ECO:0000256" key="3">
    <source>
        <dbReference type="ARBA" id="ARBA00007737"/>
    </source>
</evidence>
<dbReference type="PANTHER" id="PTHR31741:SF62">
    <property type="entry name" value="O-FUCOSYLTRANSFERASE FAMILY PROTEIN"/>
    <property type="match status" value="1"/>
</dbReference>
<protein>
    <recommendedName>
        <fullName evidence="13">O-fucosyltransferase family protein</fullName>
    </recommendedName>
</protein>
<reference evidence="14" key="2">
    <citation type="submission" date="2023-05" db="EMBL/GenBank/DDBJ databases">
        <authorList>
            <person name="Schelkunov M.I."/>
        </authorList>
    </citation>
    <scope>NUCLEOTIDE SEQUENCE</scope>
    <source>
        <strain evidence="14">Hsosn_3</strain>
        <tissue evidence="14">Leaf</tissue>
    </source>
</reference>
<keyword evidence="15" id="KW-1185">Reference proteome</keyword>
<comment type="subcellular location">
    <subcellularLocation>
        <location evidence="1">Membrane</location>
        <topology evidence="1">Single-pass type II membrane protein</topology>
    </subcellularLocation>
</comment>
<keyword evidence="12" id="KW-0119">Carbohydrate metabolism</keyword>
<comment type="similarity">
    <text evidence="3">Belongs to the glycosyltransferase GT106 family.</text>
</comment>
<accession>A0AAD8I5M8</accession>
<dbReference type="GO" id="GO:0006004">
    <property type="term" value="P:fucose metabolic process"/>
    <property type="evidence" value="ECO:0007669"/>
    <property type="project" value="UniProtKB-KW"/>
</dbReference>
<keyword evidence="7" id="KW-0735">Signal-anchor</keyword>
<evidence type="ECO:0000256" key="13">
    <source>
        <dbReference type="ARBA" id="ARBA00030350"/>
    </source>
</evidence>
<dbReference type="Pfam" id="PF10250">
    <property type="entry name" value="O-FucT"/>
    <property type="match status" value="1"/>
</dbReference>
<evidence type="ECO:0000256" key="10">
    <source>
        <dbReference type="ARBA" id="ARBA00023180"/>
    </source>
</evidence>
<comment type="caution">
    <text evidence="14">The sequence shown here is derived from an EMBL/GenBank/DDBJ whole genome shotgun (WGS) entry which is preliminary data.</text>
</comment>
<dbReference type="GO" id="GO:0005737">
    <property type="term" value="C:cytoplasm"/>
    <property type="evidence" value="ECO:0007669"/>
    <property type="project" value="TreeGrafter"/>
</dbReference>
<reference evidence="14" key="1">
    <citation type="submission" date="2023-02" db="EMBL/GenBank/DDBJ databases">
        <title>Genome of toxic invasive species Heracleum sosnowskyi carries increased number of genes despite the absence of recent whole-genome duplications.</title>
        <authorList>
            <person name="Schelkunov M."/>
            <person name="Shtratnikova V."/>
            <person name="Makarenko M."/>
            <person name="Klepikova A."/>
            <person name="Omelchenko D."/>
            <person name="Novikova G."/>
            <person name="Obukhova E."/>
            <person name="Bogdanov V."/>
            <person name="Penin A."/>
            <person name="Logacheva M."/>
        </authorList>
    </citation>
    <scope>NUCLEOTIDE SEQUENCE</scope>
    <source>
        <strain evidence="14">Hsosn_3</strain>
        <tissue evidence="14">Leaf</tissue>
    </source>
</reference>
<evidence type="ECO:0000256" key="9">
    <source>
        <dbReference type="ARBA" id="ARBA00023136"/>
    </source>
</evidence>
<keyword evidence="8" id="KW-1133">Transmembrane helix</keyword>
<evidence type="ECO:0000256" key="4">
    <source>
        <dbReference type="ARBA" id="ARBA00022676"/>
    </source>
</evidence>
<dbReference type="GO" id="GO:0016020">
    <property type="term" value="C:membrane"/>
    <property type="evidence" value="ECO:0007669"/>
    <property type="project" value="UniProtKB-SubCell"/>
</dbReference>
<keyword evidence="11" id="KW-0294">Fucose metabolism</keyword>
<dbReference type="Proteomes" id="UP001237642">
    <property type="component" value="Unassembled WGS sequence"/>
</dbReference>
<sequence length="105" mass="11897">MTPRSTQLQPPGEIYRENSLNSLIEKYPKVYYHSTLATEEELRPYTGRYNKLAALDYVVALGSDVFVYTYDGNVAKAVCRHKFCEGFHKTVDPDRSSFAKPVDAG</sequence>
<gene>
    <name evidence="14" type="ORF">POM88_024709</name>
</gene>
<evidence type="ECO:0000256" key="12">
    <source>
        <dbReference type="ARBA" id="ARBA00023277"/>
    </source>
</evidence>
<name>A0AAD8I5M8_9APIA</name>
<evidence type="ECO:0000256" key="8">
    <source>
        <dbReference type="ARBA" id="ARBA00022989"/>
    </source>
</evidence>
<proteinExistence type="inferred from homology"/>
<dbReference type="EMBL" id="JAUIZM010000006">
    <property type="protein sequence ID" value="KAK1377965.1"/>
    <property type="molecule type" value="Genomic_DNA"/>
</dbReference>
<evidence type="ECO:0000256" key="2">
    <source>
        <dbReference type="ARBA" id="ARBA00004881"/>
    </source>
</evidence>
<keyword evidence="6" id="KW-0812">Transmembrane</keyword>
<dbReference type="AlphaFoldDB" id="A0AAD8I5M8"/>
<keyword evidence="4" id="KW-0328">Glycosyltransferase</keyword>
<dbReference type="PANTHER" id="PTHR31741">
    <property type="entry name" value="OS02G0726500 PROTEIN-RELATED"/>
    <property type="match status" value="1"/>
</dbReference>
<keyword evidence="5" id="KW-0808">Transferase</keyword>
<evidence type="ECO:0000256" key="7">
    <source>
        <dbReference type="ARBA" id="ARBA00022968"/>
    </source>
</evidence>
<dbReference type="InterPro" id="IPR019378">
    <property type="entry name" value="GDP-Fuc_O-FucTrfase"/>
</dbReference>